<feature type="non-terminal residue" evidence="2">
    <location>
        <position position="1"/>
    </location>
</feature>
<dbReference type="Proteomes" id="UP000044602">
    <property type="component" value="Unassembled WGS sequence"/>
</dbReference>
<dbReference type="PANTHER" id="PTHR47808">
    <property type="entry name" value="INNER NUCLEAR MEMBRANE PROTEIN HEH2-RELATED"/>
    <property type="match status" value="1"/>
</dbReference>
<organism evidence="2 3">
    <name type="scientific">Verticillium longisporum</name>
    <name type="common">Verticillium dahliae var. longisporum</name>
    <dbReference type="NCBI Taxonomy" id="100787"/>
    <lineage>
        <taxon>Eukaryota</taxon>
        <taxon>Fungi</taxon>
        <taxon>Dikarya</taxon>
        <taxon>Ascomycota</taxon>
        <taxon>Pezizomycotina</taxon>
        <taxon>Sordariomycetes</taxon>
        <taxon>Hypocreomycetidae</taxon>
        <taxon>Glomerellales</taxon>
        <taxon>Plectosphaerellaceae</taxon>
        <taxon>Verticillium</taxon>
    </lineage>
</organism>
<sequence>PKSLTVPRLRSILVAHDVQYPATAKKPQLIDIFNEGVVPKAKKFLDKQARAKRSSMGIINMPRGDSYDTASFDDEDTDPDSAALASVALTRVFVRLLAAGSLIKKKGLTEKDTVVVGWLRERYFEYKDVLAELITDEELGSPALTLAMRMLKSEAQHLYESDEYNFPQAFLQQIIKALLNSSSDDARGDFVDKYLTEF</sequence>
<dbReference type="InterPro" id="IPR044780">
    <property type="entry name" value="Heh2/Src1"/>
</dbReference>
<proteinExistence type="predicted"/>
<accession>A0A0G4LJG5</accession>
<dbReference type="STRING" id="100787.A0A0G4LJG5"/>
<dbReference type="GO" id="GO:0005637">
    <property type="term" value="C:nuclear inner membrane"/>
    <property type="evidence" value="ECO:0007669"/>
    <property type="project" value="InterPro"/>
</dbReference>
<keyword evidence="3" id="KW-1185">Reference proteome</keyword>
<evidence type="ECO:0000313" key="3">
    <source>
        <dbReference type="Proteomes" id="UP000044602"/>
    </source>
</evidence>
<protein>
    <recommendedName>
        <fullName evidence="1">HeH/LEM domain-containing protein</fullName>
    </recommendedName>
</protein>
<dbReference type="EMBL" id="CVQH01013692">
    <property type="protein sequence ID" value="CRK22181.1"/>
    <property type="molecule type" value="Genomic_DNA"/>
</dbReference>
<dbReference type="GO" id="GO:0034399">
    <property type="term" value="C:nuclear periphery"/>
    <property type="evidence" value="ECO:0007669"/>
    <property type="project" value="TreeGrafter"/>
</dbReference>
<dbReference type="GO" id="GO:0005783">
    <property type="term" value="C:endoplasmic reticulum"/>
    <property type="evidence" value="ECO:0007669"/>
    <property type="project" value="TreeGrafter"/>
</dbReference>
<dbReference type="InterPro" id="IPR011015">
    <property type="entry name" value="LEM/LEM-like_dom_sf"/>
</dbReference>
<evidence type="ECO:0000313" key="2">
    <source>
        <dbReference type="EMBL" id="CRK22181.1"/>
    </source>
</evidence>
<dbReference type="Gene3D" id="1.10.720.40">
    <property type="match status" value="1"/>
</dbReference>
<dbReference type="PANTHER" id="PTHR47808:SF2">
    <property type="entry name" value="LEM DOMAIN-CONTAINING PROTEIN 2"/>
    <property type="match status" value="1"/>
</dbReference>
<reference evidence="2 3" key="1">
    <citation type="submission" date="2015-05" db="EMBL/GenBank/DDBJ databases">
        <authorList>
            <person name="Wang D.B."/>
            <person name="Wang M."/>
        </authorList>
    </citation>
    <scope>NUCLEOTIDE SEQUENCE [LARGE SCALE GENOMIC DNA]</scope>
    <source>
        <strain evidence="2">VL1</strain>
    </source>
</reference>
<gene>
    <name evidence="2" type="ORF">BN1708_017931</name>
</gene>
<dbReference type="CDD" id="cd12935">
    <property type="entry name" value="LEM_like"/>
    <property type="match status" value="1"/>
</dbReference>
<evidence type="ECO:0000259" key="1">
    <source>
        <dbReference type="Pfam" id="PF12949"/>
    </source>
</evidence>
<dbReference type="Pfam" id="PF12949">
    <property type="entry name" value="HeH"/>
    <property type="match status" value="1"/>
</dbReference>
<name>A0A0G4LJG5_VERLO</name>
<dbReference type="AlphaFoldDB" id="A0A0G4LJG5"/>
<feature type="domain" description="HeH/LEM" evidence="1">
    <location>
        <begin position="1"/>
        <end position="35"/>
    </location>
</feature>
<dbReference type="GO" id="GO:0071763">
    <property type="term" value="P:nuclear membrane organization"/>
    <property type="evidence" value="ECO:0007669"/>
    <property type="project" value="TreeGrafter"/>
</dbReference>
<dbReference type="GO" id="GO:0003682">
    <property type="term" value="F:chromatin binding"/>
    <property type="evidence" value="ECO:0007669"/>
    <property type="project" value="InterPro"/>
</dbReference>
<feature type="non-terminal residue" evidence="2">
    <location>
        <position position="198"/>
    </location>
</feature>
<dbReference type="InterPro" id="IPR025856">
    <property type="entry name" value="HeH/LEM_domain"/>
</dbReference>